<dbReference type="AlphaFoldDB" id="A0A165B1C4"/>
<dbReference type="GO" id="GO:0016020">
    <property type="term" value="C:membrane"/>
    <property type="evidence" value="ECO:0007669"/>
    <property type="project" value="InterPro"/>
</dbReference>
<accession>A0A165B1C4</accession>
<feature type="domain" description="IRG-type G" evidence="3">
    <location>
        <begin position="183"/>
        <end position="239"/>
    </location>
</feature>
<organism evidence="4 5">
    <name type="scientific">Laetiporus sulphureus 93-53</name>
    <dbReference type="NCBI Taxonomy" id="1314785"/>
    <lineage>
        <taxon>Eukaryota</taxon>
        <taxon>Fungi</taxon>
        <taxon>Dikarya</taxon>
        <taxon>Basidiomycota</taxon>
        <taxon>Agaricomycotina</taxon>
        <taxon>Agaricomycetes</taxon>
        <taxon>Polyporales</taxon>
        <taxon>Laetiporus</taxon>
    </lineage>
</organism>
<dbReference type="Pfam" id="PF05049">
    <property type="entry name" value="IIGP"/>
    <property type="match status" value="1"/>
</dbReference>
<dbReference type="InterPro" id="IPR030385">
    <property type="entry name" value="G_IRG_dom"/>
</dbReference>
<dbReference type="RefSeq" id="XP_040757783.1">
    <property type="nucleotide sequence ID" value="XM_040903019.1"/>
</dbReference>
<keyword evidence="5" id="KW-1185">Reference proteome</keyword>
<dbReference type="InterPro" id="IPR007743">
    <property type="entry name" value="Immunity-related_GTPase-like"/>
</dbReference>
<proteinExistence type="inferred from homology"/>
<dbReference type="PROSITE" id="PS51716">
    <property type="entry name" value="G_IRG"/>
    <property type="match status" value="1"/>
</dbReference>
<evidence type="ECO:0000256" key="1">
    <source>
        <dbReference type="ARBA" id="ARBA00005429"/>
    </source>
</evidence>
<reference evidence="4 5" key="1">
    <citation type="journal article" date="2016" name="Mol. Biol. Evol.">
        <title>Comparative Genomics of Early-Diverging Mushroom-Forming Fungi Provides Insights into the Origins of Lignocellulose Decay Capabilities.</title>
        <authorList>
            <person name="Nagy L.G."/>
            <person name="Riley R."/>
            <person name="Tritt A."/>
            <person name="Adam C."/>
            <person name="Daum C."/>
            <person name="Floudas D."/>
            <person name="Sun H."/>
            <person name="Yadav J.S."/>
            <person name="Pangilinan J."/>
            <person name="Larsson K.H."/>
            <person name="Matsuura K."/>
            <person name="Barry K."/>
            <person name="Labutti K."/>
            <person name="Kuo R."/>
            <person name="Ohm R.A."/>
            <person name="Bhattacharya S.S."/>
            <person name="Shirouzu T."/>
            <person name="Yoshinaga Y."/>
            <person name="Martin F.M."/>
            <person name="Grigoriev I.V."/>
            <person name="Hibbett D.S."/>
        </authorList>
    </citation>
    <scope>NUCLEOTIDE SEQUENCE [LARGE SCALE GENOMIC DNA]</scope>
    <source>
        <strain evidence="4 5">93-53</strain>
    </source>
</reference>
<evidence type="ECO:0000256" key="2">
    <source>
        <dbReference type="SAM" id="MobiDB-lite"/>
    </source>
</evidence>
<feature type="region of interest" description="Disordered" evidence="2">
    <location>
        <begin position="213"/>
        <end position="239"/>
    </location>
</feature>
<dbReference type="EMBL" id="KV427699">
    <property type="protein sequence ID" value="KZT00043.1"/>
    <property type="molecule type" value="Genomic_DNA"/>
</dbReference>
<dbReference type="PANTHER" id="PTHR14143">
    <property type="entry name" value="INTERFERON-INDUCIBLE GTPASE FAMILY MEMBER"/>
    <property type="match status" value="1"/>
</dbReference>
<dbReference type="InParanoid" id="A0A165B1C4"/>
<dbReference type="Proteomes" id="UP000076871">
    <property type="component" value="Unassembled WGS sequence"/>
</dbReference>
<protein>
    <recommendedName>
        <fullName evidence="3">IRG-type G domain-containing protein</fullName>
    </recommendedName>
</protein>
<dbReference type="GeneID" id="63820050"/>
<evidence type="ECO:0000313" key="5">
    <source>
        <dbReference type="Proteomes" id="UP000076871"/>
    </source>
</evidence>
<dbReference type="GO" id="GO:0005525">
    <property type="term" value="F:GTP binding"/>
    <property type="evidence" value="ECO:0007669"/>
    <property type="project" value="InterPro"/>
</dbReference>
<name>A0A165B1C4_9APHY</name>
<evidence type="ECO:0000313" key="4">
    <source>
        <dbReference type="EMBL" id="KZT00043.1"/>
    </source>
</evidence>
<dbReference type="STRING" id="1314785.A0A165B1C4"/>
<dbReference type="SUPFAM" id="SSF52540">
    <property type="entry name" value="P-loop containing nucleoside triphosphate hydrolases"/>
    <property type="match status" value="1"/>
</dbReference>
<dbReference type="Gene3D" id="3.40.50.300">
    <property type="entry name" value="P-loop containing nucleotide triphosphate hydrolases"/>
    <property type="match status" value="1"/>
</dbReference>
<dbReference type="InterPro" id="IPR027417">
    <property type="entry name" value="P-loop_NTPase"/>
</dbReference>
<dbReference type="PANTHER" id="PTHR14143:SF1">
    <property type="entry name" value="IRG-TYPE G DOMAIN-CONTAINING PROTEIN"/>
    <property type="match status" value="1"/>
</dbReference>
<comment type="similarity">
    <text evidence="1">Belongs to the TRAFAC class dynamin-like GTPase superfamily. IRG family.</text>
</comment>
<sequence length="239" mass="26351">MGNVLSSIARWLRDDFRRDGKEGNMGNNATMDNMIVRMENPGGYQYKQEDHKREQQPNPKRKASAHIEWLSGQSGQNQTALINDATQEQTLSQEHVEQPTGLDPAFAKAKDTMTQDSETDSASLCSTDSEATVAIENISKVRHFFDTILPRAEKSLQQQLDPVILPTQEAFEETLQRLNYKEGFCHFAVAGAAGSGKSSLINSFRGLYAGNPGAAPVGTNETTKAITRYDDPDPSLPFV</sequence>
<gene>
    <name evidence="4" type="ORF">LAESUDRAFT_576349</name>
</gene>
<evidence type="ECO:0000259" key="3">
    <source>
        <dbReference type="PROSITE" id="PS51716"/>
    </source>
</evidence>